<name>A0A2W1BCC3_HELAM</name>
<dbReference type="AlphaFoldDB" id="A0A2W1BCC3"/>
<proteinExistence type="predicted"/>
<evidence type="ECO:0000313" key="1">
    <source>
        <dbReference type="EMBL" id="PZC71474.1"/>
    </source>
</evidence>
<evidence type="ECO:0000313" key="2">
    <source>
        <dbReference type="Proteomes" id="UP000249218"/>
    </source>
</evidence>
<keyword evidence="2" id="KW-1185">Reference proteome</keyword>
<gene>
    <name evidence="1" type="primary">HaOG213356</name>
    <name evidence="1" type="ORF">B5X24_HaOG213356</name>
</gene>
<accession>A0A2W1BCC3</accession>
<dbReference type="EMBL" id="KZ150309">
    <property type="protein sequence ID" value="PZC71474.1"/>
    <property type="molecule type" value="Genomic_DNA"/>
</dbReference>
<dbReference type="Proteomes" id="UP000249218">
    <property type="component" value="Unassembled WGS sequence"/>
</dbReference>
<protein>
    <submittedName>
        <fullName evidence="1">Uncharacterized protein</fullName>
    </submittedName>
</protein>
<reference evidence="1 2" key="1">
    <citation type="journal article" date="2017" name="BMC Biol.">
        <title>Genomic innovations, transcriptional plasticity and gene loss underlying the evolution and divergence of two highly polyphagous and invasive Helicoverpa pest species.</title>
        <authorList>
            <person name="Pearce S.L."/>
            <person name="Clarke D.F."/>
            <person name="East P.D."/>
            <person name="Elfekih S."/>
            <person name="Gordon K.H."/>
            <person name="Jermiin L.S."/>
            <person name="McGaughran A."/>
            <person name="Oakeshott J.G."/>
            <person name="Papanikolaou A."/>
            <person name="Perera O.P."/>
            <person name="Rane R.V."/>
            <person name="Richards S."/>
            <person name="Tay W.T."/>
            <person name="Walsh T.K."/>
            <person name="Anderson A."/>
            <person name="Anderson C.J."/>
            <person name="Asgari S."/>
            <person name="Board P.G."/>
            <person name="Bretschneider A."/>
            <person name="Campbell P.M."/>
            <person name="Chertemps T."/>
            <person name="Christeller J.T."/>
            <person name="Coppin C.W."/>
            <person name="Downes S.J."/>
            <person name="Duan G."/>
            <person name="Farnsworth C.A."/>
            <person name="Good R.T."/>
            <person name="Han L.B."/>
            <person name="Han Y.C."/>
            <person name="Hatje K."/>
            <person name="Horne I."/>
            <person name="Huang Y.P."/>
            <person name="Hughes D.S."/>
            <person name="Jacquin-Joly E."/>
            <person name="James W."/>
            <person name="Jhangiani S."/>
            <person name="Kollmar M."/>
            <person name="Kuwar S.S."/>
            <person name="Li S."/>
            <person name="Liu N.Y."/>
            <person name="Maibeche M.T."/>
            <person name="Miller J.R."/>
            <person name="Montagne N."/>
            <person name="Perry T."/>
            <person name="Qu J."/>
            <person name="Song S.V."/>
            <person name="Sutton G.G."/>
            <person name="Vogel H."/>
            <person name="Walenz B.P."/>
            <person name="Xu W."/>
            <person name="Zhang H.J."/>
            <person name="Zou Z."/>
            <person name="Batterham P."/>
            <person name="Edwards O.R."/>
            <person name="Feyereisen R."/>
            <person name="Gibbs R.A."/>
            <person name="Heckel D.G."/>
            <person name="McGrath A."/>
            <person name="Robin C."/>
            <person name="Scherer S.E."/>
            <person name="Worley K.C."/>
            <person name="Wu Y.D."/>
        </authorList>
    </citation>
    <scope>NUCLEOTIDE SEQUENCE [LARGE SCALE GENOMIC DNA]</scope>
    <source>
        <strain evidence="1">Harm_GR_Male_#8</strain>
        <tissue evidence="1">Whole organism</tissue>
    </source>
</reference>
<organism evidence="1 2">
    <name type="scientific">Helicoverpa armigera</name>
    <name type="common">Cotton bollworm</name>
    <name type="synonym">Heliothis armigera</name>
    <dbReference type="NCBI Taxonomy" id="29058"/>
    <lineage>
        <taxon>Eukaryota</taxon>
        <taxon>Metazoa</taxon>
        <taxon>Ecdysozoa</taxon>
        <taxon>Arthropoda</taxon>
        <taxon>Hexapoda</taxon>
        <taxon>Insecta</taxon>
        <taxon>Pterygota</taxon>
        <taxon>Neoptera</taxon>
        <taxon>Endopterygota</taxon>
        <taxon>Lepidoptera</taxon>
        <taxon>Glossata</taxon>
        <taxon>Ditrysia</taxon>
        <taxon>Noctuoidea</taxon>
        <taxon>Noctuidae</taxon>
        <taxon>Heliothinae</taxon>
        <taxon>Helicoverpa</taxon>
    </lineage>
</organism>
<sequence>MSSPSLEIQIEIVLTEKAEAWIIEMYISFSKKEIENENRQNLMPHPICIQQPIVETSGPSEIDTAHDAIADNLKEKVNELVKQVAALEGTVKAWSQSKFLQGRSGHTKSKTLEKICWYHRRWGSKALKCVLPCGWIKDEPEKD</sequence>